<reference evidence="1" key="1">
    <citation type="submission" date="2021-01" db="EMBL/GenBank/DDBJ databases">
        <authorList>
            <person name="Corre E."/>
            <person name="Pelletier E."/>
            <person name="Niang G."/>
            <person name="Scheremetjew M."/>
            <person name="Finn R."/>
            <person name="Kale V."/>
            <person name="Holt S."/>
            <person name="Cochrane G."/>
            <person name="Meng A."/>
            <person name="Brown T."/>
            <person name="Cohen L."/>
        </authorList>
    </citation>
    <scope>NUCLEOTIDE SEQUENCE</scope>
    <source>
        <strain evidence="1">Pbaha01</strain>
    </source>
</reference>
<dbReference type="InterPro" id="IPR008775">
    <property type="entry name" value="Phytyl_CoA_dOase-like"/>
</dbReference>
<dbReference type="SUPFAM" id="SSF51197">
    <property type="entry name" value="Clavaminate synthase-like"/>
    <property type="match status" value="1"/>
</dbReference>
<sequence>MAADSLEIPFSRDFSMSKANRNSSVQWGAVIQHYLDKVSPSTDFSDLPKPSTDLEVLQCDFMRWGYCLVADALSPEELAAATERLLDQAEAERAARVAQMGSHDANGVPWAGSRQLVSNLASKGRIFRQIAAFETRGGPLIEQLMTRILGKDLLIGSVHGVLVEQGAGLQTLHQDGGALPMPHPPYPLYANIIYMYSDFSLENGGTYVLPGSHADKTGANVVTPETDPHELIRRSPHGIVSLTAPAGTCFVSDGRLIHAGAPRKAPGLRLGNNAYYCRSTQRQQENPYVSFCALEEASPKLRRLLGFERLGFGMRHYRHGGRVPVGELSMSRPEEFSQDFDFYYSAEAAMYERATGGRTALYKGPRKAAAPQAKL</sequence>
<dbReference type="InterPro" id="IPR051961">
    <property type="entry name" value="Fungal_Metabolite_Diox"/>
</dbReference>
<dbReference type="AlphaFoldDB" id="A0A7S0FZQ7"/>
<dbReference type="Gene3D" id="2.60.120.620">
    <property type="entry name" value="q2cbj1_9rhob like domain"/>
    <property type="match status" value="1"/>
</dbReference>
<evidence type="ECO:0008006" key="2">
    <source>
        <dbReference type="Google" id="ProtNLM"/>
    </source>
</evidence>
<gene>
    <name evidence="1" type="ORF">PBAH0796_LOCUS33043</name>
</gene>
<organism evidence="1">
    <name type="scientific">Pyrodinium bahamense</name>
    <dbReference type="NCBI Taxonomy" id="73915"/>
    <lineage>
        <taxon>Eukaryota</taxon>
        <taxon>Sar</taxon>
        <taxon>Alveolata</taxon>
        <taxon>Dinophyceae</taxon>
        <taxon>Gonyaulacales</taxon>
        <taxon>Pyrocystaceae</taxon>
        <taxon>Pyrodinium</taxon>
    </lineage>
</organism>
<dbReference type="EMBL" id="HBEG01054234">
    <property type="protein sequence ID" value="CAD8389504.1"/>
    <property type="molecule type" value="Transcribed_RNA"/>
</dbReference>
<proteinExistence type="predicted"/>
<evidence type="ECO:0000313" key="1">
    <source>
        <dbReference type="EMBL" id="CAD8389504.1"/>
    </source>
</evidence>
<dbReference type="PANTHER" id="PTHR37563:SF2">
    <property type="entry name" value="PHYTANOYL-COA DIOXYGENASE FAMILY PROTEIN (AFU_ORTHOLOGUE AFUA_2G03330)"/>
    <property type="match status" value="1"/>
</dbReference>
<protein>
    <recommendedName>
        <fullName evidence="2">Phytanoyl-CoA dioxygenase family protein</fullName>
    </recommendedName>
</protein>
<dbReference type="Pfam" id="PF05721">
    <property type="entry name" value="PhyH"/>
    <property type="match status" value="1"/>
</dbReference>
<name>A0A7S0FZQ7_9DINO</name>
<accession>A0A7S0FZQ7</accession>
<dbReference type="PANTHER" id="PTHR37563">
    <property type="entry name" value="PHYTANOYL-COA DIOXYGENASE FAMILY PROTEIN (AFU_ORTHOLOGUE AFUA_2G03330)"/>
    <property type="match status" value="1"/>
</dbReference>